<evidence type="ECO:0000313" key="3">
    <source>
        <dbReference type="Proteomes" id="UP001242811"/>
    </source>
</evidence>
<gene>
    <name evidence="2" type="ORF">QOZ95_005583</name>
</gene>
<feature type="domain" description="Tc1-like transposase DDE" evidence="1">
    <location>
        <begin position="3"/>
        <end position="96"/>
    </location>
</feature>
<reference evidence="2 3" key="1">
    <citation type="submission" date="2023-07" db="EMBL/GenBank/DDBJ databases">
        <title>Genomic Encyclopedia of Type Strains, Phase IV (KMG-IV): sequencing the most valuable type-strain genomes for metagenomic binning, comparative biology and taxonomic classification.</title>
        <authorList>
            <person name="Goeker M."/>
        </authorList>
    </citation>
    <scope>NUCLEOTIDE SEQUENCE [LARGE SCALE GENOMIC DNA]</scope>
    <source>
        <strain evidence="2 3">DSM 14914</strain>
    </source>
</reference>
<name>A0ABU0L7S6_9BACL</name>
<dbReference type="InterPro" id="IPR038717">
    <property type="entry name" value="Tc1-like_DDE_dom"/>
</dbReference>
<dbReference type="InterPro" id="IPR036397">
    <property type="entry name" value="RNaseH_sf"/>
</dbReference>
<organism evidence="2 3">
    <name type="scientific">Paenibacillus brasilensis</name>
    <dbReference type="NCBI Taxonomy" id="128574"/>
    <lineage>
        <taxon>Bacteria</taxon>
        <taxon>Bacillati</taxon>
        <taxon>Bacillota</taxon>
        <taxon>Bacilli</taxon>
        <taxon>Bacillales</taxon>
        <taxon>Paenibacillaceae</taxon>
        <taxon>Paenibacillus</taxon>
    </lineage>
</organism>
<dbReference type="EMBL" id="JAUSWA010000072">
    <property type="protein sequence ID" value="MDQ0497342.1"/>
    <property type="molecule type" value="Genomic_DNA"/>
</dbReference>
<comment type="caution">
    <text evidence="2">The sequence shown here is derived from an EMBL/GenBank/DDBJ whole genome shotgun (WGS) entry which is preliminary data.</text>
</comment>
<evidence type="ECO:0000259" key="1">
    <source>
        <dbReference type="Pfam" id="PF13358"/>
    </source>
</evidence>
<protein>
    <submittedName>
        <fullName evidence="2">Transposase</fullName>
    </submittedName>
</protein>
<accession>A0ABU0L7S6</accession>
<sequence>MPTYGKHEGAKLFGAINYETGQVHHREEEKADVEAFIRFLQDLLAAYPIGKMAMILDNSRIHHATGLQPFLKEHPRLQLVFLPPYSPNLNPVERLWL</sequence>
<keyword evidence="3" id="KW-1185">Reference proteome</keyword>
<proteinExistence type="predicted"/>
<dbReference type="Proteomes" id="UP001242811">
    <property type="component" value="Unassembled WGS sequence"/>
</dbReference>
<dbReference type="Gene3D" id="3.30.420.10">
    <property type="entry name" value="Ribonuclease H-like superfamily/Ribonuclease H"/>
    <property type="match status" value="1"/>
</dbReference>
<evidence type="ECO:0000313" key="2">
    <source>
        <dbReference type="EMBL" id="MDQ0497342.1"/>
    </source>
</evidence>
<dbReference type="Pfam" id="PF13358">
    <property type="entry name" value="DDE_3"/>
    <property type="match status" value="1"/>
</dbReference>